<evidence type="ECO:0000313" key="2">
    <source>
        <dbReference type="EMBL" id="AWP12677.1"/>
    </source>
</evidence>
<keyword evidence="3" id="KW-1185">Reference proteome</keyword>
<sequence>MKEEAEVRKVPSEMEEVTSEDKKEAEDPPASAAEAEQETSPTAAGATQVTVETPTVRSEELLDSAPEICTAAEDTLEGAVTNTEDIASPTGPGVQVETLSEGLSEAATPEQNISDAAVSAETIGEAAGADLQTEAPVAPSEGGPDLS</sequence>
<feature type="compositionally biased region" description="Basic and acidic residues" evidence="1">
    <location>
        <begin position="1"/>
        <end position="12"/>
    </location>
</feature>
<protein>
    <submittedName>
        <fullName evidence="2">Putative NADH dehydrogenase</fullName>
    </submittedName>
</protein>
<accession>A0A2U9C7V1</accession>
<feature type="compositionally biased region" description="Polar residues" evidence="1">
    <location>
        <begin position="45"/>
        <end position="56"/>
    </location>
</feature>
<dbReference type="AlphaFoldDB" id="A0A2U9C7V1"/>
<dbReference type="EMBL" id="CP026256">
    <property type="protein sequence ID" value="AWP12677.1"/>
    <property type="molecule type" value="Genomic_DNA"/>
</dbReference>
<name>A0A2U9C7V1_SCOMX</name>
<gene>
    <name evidence="2" type="ORF">SMAX5B_021680</name>
</gene>
<feature type="region of interest" description="Disordered" evidence="1">
    <location>
        <begin position="120"/>
        <end position="147"/>
    </location>
</feature>
<feature type="compositionally biased region" description="Low complexity" evidence="1">
    <location>
        <begin position="28"/>
        <end position="44"/>
    </location>
</feature>
<evidence type="ECO:0000256" key="1">
    <source>
        <dbReference type="SAM" id="MobiDB-lite"/>
    </source>
</evidence>
<reference evidence="2 3" key="1">
    <citation type="submission" date="2017-12" db="EMBL/GenBank/DDBJ databases">
        <title>Integrating genomic resources of turbot (Scophthalmus maximus) in depth evaluation of genetic and physical mapping variation across individuals.</title>
        <authorList>
            <person name="Martinez P."/>
        </authorList>
    </citation>
    <scope>NUCLEOTIDE SEQUENCE [LARGE SCALE GENOMIC DNA]</scope>
</reference>
<organism evidence="2 3">
    <name type="scientific">Scophthalmus maximus</name>
    <name type="common">Turbot</name>
    <name type="synonym">Psetta maxima</name>
    <dbReference type="NCBI Taxonomy" id="52904"/>
    <lineage>
        <taxon>Eukaryota</taxon>
        <taxon>Metazoa</taxon>
        <taxon>Chordata</taxon>
        <taxon>Craniata</taxon>
        <taxon>Vertebrata</taxon>
        <taxon>Euteleostomi</taxon>
        <taxon>Actinopterygii</taxon>
        <taxon>Neopterygii</taxon>
        <taxon>Teleostei</taxon>
        <taxon>Neoteleostei</taxon>
        <taxon>Acanthomorphata</taxon>
        <taxon>Carangaria</taxon>
        <taxon>Pleuronectiformes</taxon>
        <taxon>Pleuronectoidei</taxon>
        <taxon>Scophthalmidae</taxon>
        <taxon>Scophthalmus</taxon>
    </lineage>
</organism>
<evidence type="ECO:0000313" key="3">
    <source>
        <dbReference type="Proteomes" id="UP000246464"/>
    </source>
</evidence>
<feature type="region of interest" description="Disordered" evidence="1">
    <location>
        <begin position="1"/>
        <end position="95"/>
    </location>
</feature>
<proteinExistence type="predicted"/>
<dbReference type="Proteomes" id="UP000246464">
    <property type="component" value="Chromosome 14"/>
</dbReference>